<gene>
    <name evidence="1" type="ORF">PSFLO_02970</name>
</gene>
<evidence type="ECO:0000313" key="1">
    <source>
        <dbReference type="EMBL" id="SPO37495.1"/>
    </source>
</evidence>
<name>A0A5C3F090_9BASI</name>
<sequence>MPAEATERGHPNQGLGAKARRRAARALLFAPCLLAIKSTSNVPLALSSPAETHPSLLHPIVQPSSRPRLAVQRRIAKSRAHPGPRSTLFPLFLERTPTSHPRELARPSAPAIDRAEPKAGWNLEGLAIGPLLVSSFSRPCSPLGTSPASVHLKGQALSDCASTAQLSRPLDPLRKPG</sequence>
<keyword evidence="2" id="KW-1185">Reference proteome</keyword>
<reference evidence="1 2" key="1">
    <citation type="submission" date="2018-03" db="EMBL/GenBank/DDBJ databases">
        <authorList>
            <person name="Guldener U."/>
        </authorList>
    </citation>
    <scope>NUCLEOTIDE SEQUENCE [LARGE SCALE GENOMIC DNA]</scope>
    <source>
        <strain evidence="1 2">DAOM196992</strain>
    </source>
</reference>
<proteinExistence type="predicted"/>
<evidence type="ECO:0000313" key="2">
    <source>
        <dbReference type="Proteomes" id="UP000323386"/>
    </source>
</evidence>
<dbReference type="EMBL" id="OOIP01000007">
    <property type="protein sequence ID" value="SPO37495.1"/>
    <property type="molecule type" value="Genomic_DNA"/>
</dbReference>
<dbReference type="Proteomes" id="UP000323386">
    <property type="component" value="Unassembled WGS sequence"/>
</dbReference>
<dbReference type="AlphaFoldDB" id="A0A5C3F090"/>
<organism evidence="1 2">
    <name type="scientific">Pseudozyma flocculosa</name>
    <dbReference type="NCBI Taxonomy" id="84751"/>
    <lineage>
        <taxon>Eukaryota</taxon>
        <taxon>Fungi</taxon>
        <taxon>Dikarya</taxon>
        <taxon>Basidiomycota</taxon>
        <taxon>Ustilaginomycotina</taxon>
        <taxon>Ustilaginomycetes</taxon>
        <taxon>Ustilaginales</taxon>
        <taxon>Ustilaginaceae</taxon>
        <taxon>Pseudozyma</taxon>
    </lineage>
</organism>
<accession>A0A5C3F090</accession>
<protein>
    <submittedName>
        <fullName evidence="1">Uncharacterized protein</fullName>
    </submittedName>
</protein>